<keyword evidence="1" id="KW-0812">Transmembrane</keyword>
<dbReference type="OrthoDB" id="1470350at2759"/>
<dbReference type="GO" id="GO:0016705">
    <property type="term" value="F:oxidoreductase activity, acting on paired donors, with incorporation or reduction of molecular oxygen"/>
    <property type="evidence" value="ECO:0007669"/>
    <property type="project" value="InterPro"/>
</dbReference>
<dbReference type="GO" id="GO:0005506">
    <property type="term" value="F:iron ion binding"/>
    <property type="evidence" value="ECO:0007669"/>
    <property type="project" value="InterPro"/>
</dbReference>
<keyword evidence="3" id="KW-1185">Reference proteome</keyword>
<dbReference type="EMBL" id="JACAZH010000013">
    <property type="protein sequence ID" value="KAF7351315.1"/>
    <property type="molecule type" value="Genomic_DNA"/>
</dbReference>
<evidence type="ECO:0000256" key="1">
    <source>
        <dbReference type="SAM" id="Phobius"/>
    </source>
</evidence>
<name>A0A8H6XZP6_9AGAR</name>
<sequence length="148" mass="16408">MGSFYFEVVSDIVRSTKAILSNVGPAATALLGVGVVCYILRRRIRPSTHLRGPRNSNLFFGVVLQLMKTPDFGDIYEEWSSQYGSVFPIPGVLGRRRIILTDPKSLAHFAARETYGYVVAPQAKHIQEKLIGRGLFWAEGDSHKSVGL</sequence>
<keyword evidence="1" id="KW-0472">Membrane</keyword>
<evidence type="ECO:0000313" key="2">
    <source>
        <dbReference type="EMBL" id="KAF7351315.1"/>
    </source>
</evidence>
<proteinExistence type="predicted"/>
<feature type="transmembrane region" description="Helical" evidence="1">
    <location>
        <begin position="20"/>
        <end position="40"/>
    </location>
</feature>
<comment type="caution">
    <text evidence="2">The sequence shown here is derived from an EMBL/GenBank/DDBJ whole genome shotgun (WGS) entry which is preliminary data.</text>
</comment>
<dbReference type="InterPro" id="IPR036396">
    <property type="entry name" value="Cyt_P450_sf"/>
</dbReference>
<reference evidence="2" key="1">
    <citation type="submission" date="2020-05" db="EMBL/GenBank/DDBJ databases">
        <title>Mycena genomes resolve the evolution of fungal bioluminescence.</title>
        <authorList>
            <person name="Tsai I.J."/>
        </authorList>
    </citation>
    <scope>NUCLEOTIDE SEQUENCE</scope>
    <source>
        <strain evidence="2">160909Yilan</strain>
    </source>
</reference>
<dbReference type="Gene3D" id="1.10.630.10">
    <property type="entry name" value="Cytochrome P450"/>
    <property type="match status" value="1"/>
</dbReference>
<accession>A0A8H6XZP6</accession>
<evidence type="ECO:0000313" key="3">
    <source>
        <dbReference type="Proteomes" id="UP000623467"/>
    </source>
</evidence>
<dbReference type="SUPFAM" id="SSF48264">
    <property type="entry name" value="Cytochrome P450"/>
    <property type="match status" value="1"/>
</dbReference>
<protein>
    <submittedName>
        <fullName evidence="2">Cytochrome P450</fullName>
    </submittedName>
</protein>
<dbReference type="GO" id="GO:0004497">
    <property type="term" value="F:monooxygenase activity"/>
    <property type="evidence" value="ECO:0007669"/>
    <property type="project" value="InterPro"/>
</dbReference>
<dbReference type="GO" id="GO:0020037">
    <property type="term" value="F:heme binding"/>
    <property type="evidence" value="ECO:0007669"/>
    <property type="project" value="InterPro"/>
</dbReference>
<dbReference type="Proteomes" id="UP000623467">
    <property type="component" value="Unassembled WGS sequence"/>
</dbReference>
<organism evidence="2 3">
    <name type="scientific">Mycena sanguinolenta</name>
    <dbReference type="NCBI Taxonomy" id="230812"/>
    <lineage>
        <taxon>Eukaryota</taxon>
        <taxon>Fungi</taxon>
        <taxon>Dikarya</taxon>
        <taxon>Basidiomycota</taxon>
        <taxon>Agaricomycotina</taxon>
        <taxon>Agaricomycetes</taxon>
        <taxon>Agaricomycetidae</taxon>
        <taxon>Agaricales</taxon>
        <taxon>Marasmiineae</taxon>
        <taxon>Mycenaceae</taxon>
        <taxon>Mycena</taxon>
    </lineage>
</organism>
<dbReference type="AlphaFoldDB" id="A0A8H6XZP6"/>
<keyword evidence="1" id="KW-1133">Transmembrane helix</keyword>
<gene>
    <name evidence="2" type="ORF">MSAN_01563000</name>
</gene>